<dbReference type="GO" id="GO:0003978">
    <property type="term" value="F:UDP-glucose 4-epimerase activity"/>
    <property type="evidence" value="ECO:0007669"/>
    <property type="project" value="TreeGrafter"/>
</dbReference>
<sequence length="160" mass="18551">MAKYNCKKLVFSSSTTVYRQLKKIPCVEDFELKGMNPYRRTKAAARVWRDGQKKRVYIYRFLSTGTIEEKNDLVPDEIAPKKVMNIVRRLEEGLFKTTTTKEEYMNLDTLENRLHILIRRLPLCNQNQHYQQQGNTSVPMGTMIPNLGMAQSGNSNIMAT</sequence>
<dbReference type="InterPro" id="IPR027417">
    <property type="entry name" value="P-loop_NTPase"/>
</dbReference>
<name>A0AA36EFE1_LACSI</name>
<dbReference type="EMBL" id="OX465083">
    <property type="protein sequence ID" value="CAI9294114.1"/>
    <property type="molecule type" value="Genomic_DNA"/>
</dbReference>
<dbReference type="InterPro" id="IPR036291">
    <property type="entry name" value="NAD(P)-bd_dom_sf"/>
</dbReference>
<dbReference type="SUPFAM" id="SSF51735">
    <property type="entry name" value="NAD(P)-binding Rossmann-fold domains"/>
    <property type="match status" value="1"/>
</dbReference>
<accession>A0AA36EFE1</accession>
<reference evidence="1" key="1">
    <citation type="submission" date="2023-04" db="EMBL/GenBank/DDBJ databases">
        <authorList>
            <person name="Vijverberg K."/>
            <person name="Xiong W."/>
            <person name="Schranz E."/>
        </authorList>
    </citation>
    <scope>NUCLEOTIDE SEQUENCE</scope>
</reference>
<dbReference type="PANTHER" id="PTHR43725">
    <property type="entry name" value="UDP-GLUCOSE 4-EPIMERASE"/>
    <property type="match status" value="1"/>
</dbReference>
<dbReference type="GO" id="GO:0005996">
    <property type="term" value="P:monosaccharide metabolic process"/>
    <property type="evidence" value="ECO:0007669"/>
    <property type="project" value="TreeGrafter"/>
</dbReference>
<organism evidence="1 2">
    <name type="scientific">Lactuca saligna</name>
    <name type="common">Willowleaf lettuce</name>
    <dbReference type="NCBI Taxonomy" id="75948"/>
    <lineage>
        <taxon>Eukaryota</taxon>
        <taxon>Viridiplantae</taxon>
        <taxon>Streptophyta</taxon>
        <taxon>Embryophyta</taxon>
        <taxon>Tracheophyta</taxon>
        <taxon>Spermatophyta</taxon>
        <taxon>Magnoliopsida</taxon>
        <taxon>eudicotyledons</taxon>
        <taxon>Gunneridae</taxon>
        <taxon>Pentapetalae</taxon>
        <taxon>asterids</taxon>
        <taxon>campanulids</taxon>
        <taxon>Asterales</taxon>
        <taxon>Asteraceae</taxon>
        <taxon>Cichorioideae</taxon>
        <taxon>Cichorieae</taxon>
        <taxon>Lactucinae</taxon>
        <taxon>Lactuca</taxon>
    </lineage>
</organism>
<protein>
    <submittedName>
        <fullName evidence="1">Uncharacterized protein</fullName>
    </submittedName>
</protein>
<evidence type="ECO:0000313" key="1">
    <source>
        <dbReference type="EMBL" id="CAI9294114.1"/>
    </source>
</evidence>
<dbReference type="AlphaFoldDB" id="A0AA36EFE1"/>
<dbReference type="Proteomes" id="UP001177003">
    <property type="component" value="Chromosome 7"/>
</dbReference>
<gene>
    <name evidence="1" type="ORF">LSALG_LOCUS33105</name>
</gene>
<dbReference type="Gene3D" id="3.40.50.300">
    <property type="entry name" value="P-loop containing nucleotide triphosphate hydrolases"/>
    <property type="match status" value="1"/>
</dbReference>
<dbReference type="PANTHER" id="PTHR43725:SF15">
    <property type="entry name" value="BIFUNCTIONAL UDP-GLUCOSE 4-EPIMERASE AND UDP-XYLOSE 4-EPIMERASE 1"/>
    <property type="match status" value="1"/>
</dbReference>
<dbReference type="GO" id="GO:0005829">
    <property type="term" value="C:cytosol"/>
    <property type="evidence" value="ECO:0007669"/>
    <property type="project" value="TreeGrafter"/>
</dbReference>
<proteinExistence type="predicted"/>
<keyword evidence="2" id="KW-1185">Reference proteome</keyword>
<evidence type="ECO:0000313" key="2">
    <source>
        <dbReference type="Proteomes" id="UP001177003"/>
    </source>
</evidence>